<accession>A0AAD7MBU2</accession>
<evidence type="ECO:0000256" key="1">
    <source>
        <dbReference type="ARBA" id="ARBA00022729"/>
    </source>
</evidence>
<protein>
    <submittedName>
        <fullName evidence="4">Uncharacterized protein</fullName>
    </submittedName>
</protein>
<keyword evidence="1 3" id="KW-0732">Signal</keyword>
<dbReference type="InterPro" id="IPR051477">
    <property type="entry name" value="Expansin_CellWall"/>
</dbReference>
<reference evidence="4" key="1">
    <citation type="submission" date="2023-03" db="EMBL/GenBank/DDBJ databases">
        <title>Massive genome expansion in bonnet fungi (Mycena s.s.) driven by repeated elements and novel gene families across ecological guilds.</title>
        <authorList>
            <consortium name="Lawrence Berkeley National Laboratory"/>
            <person name="Harder C.B."/>
            <person name="Miyauchi S."/>
            <person name="Viragh M."/>
            <person name="Kuo A."/>
            <person name="Thoen E."/>
            <person name="Andreopoulos B."/>
            <person name="Lu D."/>
            <person name="Skrede I."/>
            <person name="Drula E."/>
            <person name="Henrissat B."/>
            <person name="Morin E."/>
            <person name="Kohler A."/>
            <person name="Barry K."/>
            <person name="LaButti K."/>
            <person name="Morin E."/>
            <person name="Salamov A."/>
            <person name="Lipzen A."/>
            <person name="Mereny Z."/>
            <person name="Hegedus B."/>
            <person name="Baldrian P."/>
            <person name="Stursova M."/>
            <person name="Weitz H."/>
            <person name="Taylor A."/>
            <person name="Grigoriev I.V."/>
            <person name="Nagy L.G."/>
            <person name="Martin F."/>
            <person name="Kauserud H."/>
        </authorList>
    </citation>
    <scope>NUCLEOTIDE SEQUENCE</scope>
    <source>
        <strain evidence="4">CBHHK067</strain>
    </source>
</reference>
<evidence type="ECO:0000256" key="2">
    <source>
        <dbReference type="SAM" id="MobiDB-lite"/>
    </source>
</evidence>
<dbReference type="PANTHER" id="PTHR31836:SF24">
    <property type="entry name" value="RLPA-LIKE PROTEIN DOUBLE-PSI BETA-BARREL DOMAIN-CONTAINING PROTEIN"/>
    <property type="match status" value="1"/>
</dbReference>
<dbReference type="InterPro" id="IPR036908">
    <property type="entry name" value="RlpA-like_sf"/>
</dbReference>
<feature type="chain" id="PRO_5042233755" evidence="3">
    <location>
        <begin position="21"/>
        <end position="391"/>
    </location>
</feature>
<dbReference type="PANTHER" id="PTHR31836">
    <property type="match status" value="1"/>
</dbReference>
<feature type="region of interest" description="Disordered" evidence="2">
    <location>
        <begin position="140"/>
        <end position="203"/>
    </location>
</feature>
<feature type="signal peptide" evidence="3">
    <location>
        <begin position="1"/>
        <end position="20"/>
    </location>
</feature>
<dbReference type="EMBL" id="JARKIE010000002">
    <property type="protein sequence ID" value="KAJ7709847.1"/>
    <property type="molecule type" value="Genomic_DNA"/>
</dbReference>
<dbReference type="Proteomes" id="UP001221757">
    <property type="component" value="Unassembled WGS sequence"/>
</dbReference>
<dbReference type="Gene3D" id="2.40.40.10">
    <property type="entry name" value="RlpA-like domain"/>
    <property type="match status" value="1"/>
</dbReference>
<proteinExistence type="predicted"/>
<dbReference type="CDD" id="cd22191">
    <property type="entry name" value="DPBB_RlpA_EXP_N-like"/>
    <property type="match status" value="1"/>
</dbReference>
<sequence length="391" mass="40438">MFSLASSTVLALALASSATAAHSFSHLRRHHVPRAQPAGWVTGYLEVYDTYHTRYMAIDCDNKHNTSFFDSCCHPLLATETVEKNRPACCAVGATASCPGASAVLTASSSAVTPSATHAEVVVTSSSAVSHSATHAEVVVTSSSSAAAPATTSAADEDCDDEDDGDDDGDDGECDDEDTGDEDDEDCEDEQESSTVKAATSTHVAATTTVNKVATSTHAPAVVTPTTTTTATTKAEPTTTSTTPEPTTSTKAQETTTSTTPKPTTTPKATPTTTTTADTSTKTAASSGGSFTLGGFGTWFTQNGVAGACGTVHKDTDFVVALQTTMYANSANCGRKIRIINLQNNKSVDGVVADECPSCTNIQSVDMSVSMFEALAALTVGEFSIKWEFLD</sequence>
<name>A0AAD7MBU2_MYCRO</name>
<dbReference type="SUPFAM" id="SSF50685">
    <property type="entry name" value="Barwin-like endoglucanases"/>
    <property type="match status" value="1"/>
</dbReference>
<evidence type="ECO:0000313" key="5">
    <source>
        <dbReference type="Proteomes" id="UP001221757"/>
    </source>
</evidence>
<dbReference type="AlphaFoldDB" id="A0AAD7MBU2"/>
<feature type="region of interest" description="Disordered" evidence="2">
    <location>
        <begin position="220"/>
        <end position="286"/>
    </location>
</feature>
<evidence type="ECO:0000256" key="3">
    <source>
        <dbReference type="SAM" id="SignalP"/>
    </source>
</evidence>
<keyword evidence="5" id="KW-1185">Reference proteome</keyword>
<feature type="compositionally biased region" description="Acidic residues" evidence="2">
    <location>
        <begin position="155"/>
        <end position="192"/>
    </location>
</feature>
<evidence type="ECO:0000313" key="4">
    <source>
        <dbReference type="EMBL" id="KAJ7709847.1"/>
    </source>
</evidence>
<feature type="compositionally biased region" description="Low complexity" evidence="2">
    <location>
        <begin position="193"/>
        <end position="203"/>
    </location>
</feature>
<organism evidence="4 5">
    <name type="scientific">Mycena rosella</name>
    <name type="common">Pink bonnet</name>
    <name type="synonym">Agaricus rosellus</name>
    <dbReference type="NCBI Taxonomy" id="1033263"/>
    <lineage>
        <taxon>Eukaryota</taxon>
        <taxon>Fungi</taxon>
        <taxon>Dikarya</taxon>
        <taxon>Basidiomycota</taxon>
        <taxon>Agaricomycotina</taxon>
        <taxon>Agaricomycetes</taxon>
        <taxon>Agaricomycetidae</taxon>
        <taxon>Agaricales</taxon>
        <taxon>Marasmiineae</taxon>
        <taxon>Mycenaceae</taxon>
        <taxon>Mycena</taxon>
    </lineage>
</organism>
<comment type="caution">
    <text evidence="4">The sequence shown here is derived from an EMBL/GenBank/DDBJ whole genome shotgun (WGS) entry which is preliminary data.</text>
</comment>
<gene>
    <name evidence="4" type="ORF">B0H17DRAFT_1190999</name>
</gene>
<feature type="compositionally biased region" description="Low complexity" evidence="2">
    <location>
        <begin position="140"/>
        <end position="154"/>
    </location>
</feature>